<evidence type="ECO:0000313" key="3">
    <source>
        <dbReference type="Proteomes" id="UP000274033"/>
    </source>
</evidence>
<dbReference type="EMBL" id="RRCT01000003">
    <property type="protein sequence ID" value="RQW75523.1"/>
    <property type="molecule type" value="Genomic_DNA"/>
</dbReference>
<dbReference type="Pfam" id="PF08378">
    <property type="entry name" value="NERD"/>
    <property type="match status" value="1"/>
</dbReference>
<reference evidence="2 3" key="1">
    <citation type="journal article" date="2013" name="J. Microbiol.">
        <title>Lysinibacillus chungkukjangi sp. nov., isolated from Chungkukjang, Korean fermented soybean food.</title>
        <authorList>
            <person name="Kim S.J."/>
            <person name="Jang Y.H."/>
            <person name="Hamada M."/>
            <person name="Ahn J.H."/>
            <person name="Weon H.Y."/>
            <person name="Suzuki K."/>
            <person name="Whang K.S."/>
            <person name="Kwon S.W."/>
        </authorList>
    </citation>
    <scope>NUCLEOTIDE SEQUENCE [LARGE SCALE GENOMIC DNA]</scope>
    <source>
        <strain evidence="2 3">MCCC 1A12701</strain>
    </source>
</reference>
<gene>
    <name evidence="2" type="ORF">EBB45_05120</name>
</gene>
<keyword evidence="3" id="KW-1185">Reference proteome</keyword>
<proteinExistence type="predicted"/>
<accession>A0A3N9UH96</accession>
<name>A0A3N9UH96_9BACI</name>
<organism evidence="2 3">
    <name type="scientific">Lysinibacillus composti</name>
    <dbReference type="NCBI Taxonomy" id="720633"/>
    <lineage>
        <taxon>Bacteria</taxon>
        <taxon>Bacillati</taxon>
        <taxon>Bacillota</taxon>
        <taxon>Bacilli</taxon>
        <taxon>Bacillales</taxon>
        <taxon>Bacillaceae</taxon>
        <taxon>Lysinibacillus</taxon>
    </lineage>
</organism>
<dbReference type="Proteomes" id="UP000274033">
    <property type="component" value="Unassembled WGS sequence"/>
</dbReference>
<protein>
    <submittedName>
        <fullName evidence="2">NERD domain-containing protein</fullName>
    </submittedName>
</protein>
<dbReference type="InterPro" id="IPR011528">
    <property type="entry name" value="NERD"/>
</dbReference>
<dbReference type="AlphaFoldDB" id="A0A3N9UH96"/>
<dbReference type="OrthoDB" id="2734037at2"/>
<comment type="caution">
    <text evidence="2">The sequence shown here is derived from an EMBL/GenBank/DDBJ whole genome shotgun (WGS) entry which is preliminary data.</text>
</comment>
<dbReference type="RefSeq" id="WP_124763329.1">
    <property type="nucleotide sequence ID" value="NZ_RRCT01000003.1"/>
</dbReference>
<evidence type="ECO:0000313" key="2">
    <source>
        <dbReference type="EMBL" id="RQW75523.1"/>
    </source>
</evidence>
<evidence type="ECO:0000259" key="1">
    <source>
        <dbReference type="PROSITE" id="PS50965"/>
    </source>
</evidence>
<sequence>MILKPCEPYPMTPALTALTKRLHPSHEMCPKLLVELKRQEAGEHGEQHVLSFLAACQLPEQTYLLHNVAMKSKVEMRIGILLLSPWWCLILEVKNITGRLYFNDNPRQLIRKGDDGKDEILGSPENQVDQYTFGLKSLLESQGAKLPVTGQFFSV</sequence>
<feature type="domain" description="NERD" evidence="1">
    <location>
        <begin position="41"/>
        <end position="155"/>
    </location>
</feature>
<dbReference type="PROSITE" id="PS50965">
    <property type="entry name" value="NERD"/>
    <property type="match status" value="1"/>
</dbReference>